<name>A0A3G1A888_9CREN</name>
<dbReference type="GO" id="GO:0043190">
    <property type="term" value="C:ATP-binding cassette (ABC) transporter complex"/>
    <property type="evidence" value="ECO:0007669"/>
    <property type="project" value="TreeGrafter"/>
</dbReference>
<accession>A0A3G1A888</accession>
<dbReference type="InterPro" id="IPR003593">
    <property type="entry name" value="AAA+_ATPase"/>
</dbReference>
<organism evidence="7 8">
    <name type="scientific">Thermofilum adornatum 1505</name>
    <dbReference type="NCBI Taxonomy" id="697581"/>
    <lineage>
        <taxon>Archaea</taxon>
        <taxon>Thermoproteota</taxon>
        <taxon>Thermoprotei</taxon>
        <taxon>Thermofilales</taxon>
        <taxon>Thermofilaceae</taxon>
        <taxon>Thermofilum</taxon>
    </lineage>
</organism>
<dbReference type="PROSITE" id="PS50893">
    <property type="entry name" value="ABC_TRANSPORTER_2"/>
    <property type="match status" value="2"/>
</dbReference>
<dbReference type="Proteomes" id="UP000266720">
    <property type="component" value="Chromosome"/>
</dbReference>
<dbReference type="InterPro" id="IPR050095">
    <property type="entry name" value="ECF_ABC_transporter_ATP-bd"/>
</dbReference>
<dbReference type="InterPro" id="IPR003439">
    <property type="entry name" value="ABC_transporter-like_ATP-bd"/>
</dbReference>
<protein>
    <submittedName>
        <fullName evidence="7">ABC transporter related protein</fullName>
    </submittedName>
</protein>
<dbReference type="GO" id="GO:0042626">
    <property type="term" value="F:ATPase-coupled transmembrane transporter activity"/>
    <property type="evidence" value="ECO:0007669"/>
    <property type="project" value="TreeGrafter"/>
</dbReference>
<evidence type="ECO:0000313" key="7">
    <source>
        <dbReference type="EMBL" id="AJB42385.1"/>
    </source>
</evidence>
<dbReference type="Gene3D" id="3.40.50.300">
    <property type="entry name" value="P-loop containing nucleotide triphosphate hydrolases"/>
    <property type="match status" value="2"/>
</dbReference>
<dbReference type="SMART" id="SM00382">
    <property type="entry name" value="AAA"/>
    <property type="match status" value="2"/>
</dbReference>
<evidence type="ECO:0000256" key="4">
    <source>
        <dbReference type="ARBA" id="ARBA00022840"/>
    </source>
</evidence>
<evidence type="ECO:0000256" key="5">
    <source>
        <dbReference type="ARBA" id="ARBA00025157"/>
    </source>
</evidence>
<sequence length="529" mass="58609">MSLVEAQNITIFYPNNEKPVVKNISFSIDGGECLLLMGPTGSGKSTLLLTIAGAIPHHIPGRVEGILTVAGKNALEVGMLGLVGDIGLLFQDPEIQIVMPIVFDEVAFPLENLKTPREKIIKRAQEALDKTSLGSFKDYPTDILSTGQKQKLALASIMAMDPKIYLLDEPTAHIDPKTAREIYSELSQLKRNGAAIILVEHRIEYVLDLVDKILYIDNGQGIMAQNMEELIEKVGLEKLLDSGVWIPASYLPSLNTEPQSINPTVEDADPTVQAKSLQVQLGGKIILHDIDFTAKRGETTVIIGPNGSGKTTLLKTIAGLIKPKNGQITVQGKKPSPTSVAYVTQIPDHQFTERTVEEEIRSVVSNGSRRTSLDPEQALKRFGLEKLRDKVVYELSQGEKRLVSLLEMILLDRPVYLLDEPTFGLDLKYSLLVLKNIEHLANSGKTVILVTHDSWLVTLLQSKIYGLSQGRIVFAGSLEDLLLNRDIWQRINFDPPSFLKEAEDPAQLKETLQDYRETLKQLARGDRQK</sequence>
<reference evidence="8" key="1">
    <citation type="book" date="2010" name="EXTREMOPHILES" publisher="0:0-0">
        <title>Complete genome sequences of ten hyperthermophilic archaea reveal their metabolic capabilities and possible ecological roles.</title>
        <editorList>
            <person name="?"/>
        </editorList>
        <authorList>
            <person name="Ravin N.V."/>
            <person name="Mardanov A.V."/>
            <person name="Bonch-Osmolovskaya E.A."/>
            <person name="Skryabin K.G."/>
        </authorList>
    </citation>
    <scope>NUCLEOTIDE SEQUENCE [LARGE SCALE GENOMIC DNA]</scope>
    <source>
        <strain evidence="8">1505</strain>
    </source>
</reference>
<dbReference type="RefSeq" id="WP_148681947.1">
    <property type="nucleotide sequence ID" value="NZ_CP007493.1"/>
</dbReference>
<dbReference type="Pfam" id="PF00005">
    <property type="entry name" value="ABC_tran"/>
    <property type="match status" value="2"/>
</dbReference>
<keyword evidence="3" id="KW-0547">Nucleotide-binding</keyword>
<comment type="function">
    <text evidence="5">Probably part of an ABC transporter complex. Responsible for energy coupling to the transport system.</text>
</comment>
<dbReference type="KEGG" id="tcb:TCARB_1339"/>
<evidence type="ECO:0000256" key="1">
    <source>
        <dbReference type="ARBA" id="ARBA00004236"/>
    </source>
</evidence>
<evidence type="ECO:0000256" key="3">
    <source>
        <dbReference type="ARBA" id="ARBA00022741"/>
    </source>
</evidence>
<dbReference type="InterPro" id="IPR017871">
    <property type="entry name" value="ABC_transporter-like_CS"/>
</dbReference>
<feature type="domain" description="ABC transporter" evidence="6">
    <location>
        <begin position="272"/>
        <end position="494"/>
    </location>
</feature>
<dbReference type="STRING" id="697581.TCARB_1339"/>
<feature type="domain" description="ABC transporter" evidence="6">
    <location>
        <begin position="4"/>
        <end position="243"/>
    </location>
</feature>
<dbReference type="InterPro" id="IPR027417">
    <property type="entry name" value="P-loop_NTPase"/>
</dbReference>
<dbReference type="GO" id="GO:0005524">
    <property type="term" value="F:ATP binding"/>
    <property type="evidence" value="ECO:0007669"/>
    <property type="project" value="UniProtKB-KW"/>
</dbReference>
<dbReference type="GeneID" id="16572900"/>
<dbReference type="SUPFAM" id="SSF52540">
    <property type="entry name" value="P-loop containing nucleoside triphosphate hydrolases"/>
    <property type="match status" value="2"/>
</dbReference>
<proteinExistence type="predicted"/>
<keyword evidence="4" id="KW-0067">ATP-binding</keyword>
<evidence type="ECO:0000256" key="2">
    <source>
        <dbReference type="ARBA" id="ARBA00022448"/>
    </source>
</evidence>
<evidence type="ECO:0000259" key="6">
    <source>
        <dbReference type="PROSITE" id="PS50893"/>
    </source>
</evidence>
<dbReference type="InterPro" id="IPR015856">
    <property type="entry name" value="ABC_transpr_CbiO/EcfA_su"/>
</dbReference>
<dbReference type="PANTHER" id="PTHR43553">
    <property type="entry name" value="HEAVY METAL TRANSPORTER"/>
    <property type="match status" value="1"/>
</dbReference>
<comment type="subcellular location">
    <subcellularLocation>
        <location evidence="1">Cell membrane</location>
    </subcellularLocation>
</comment>
<dbReference type="CDD" id="cd03225">
    <property type="entry name" value="ABC_cobalt_CbiO_domain1"/>
    <property type="match status" value="2"/>
</dbReference>
<evidence type="ECO:0000313" key="8">
    <source>
        <dbReference type="Proteomes" id="UP000266720"/>
    </source>
</evidence>
<dbReference type="EMBL" id="CP007493">
    <property type="protein sequence ID" value="AJB42385.1"/>
    <property type="molecule type" value="Genomic_DNA"/>
</dbReference>
<dbReference type="AlphaFoldDB" id="A0A3G1A888"/>
<gene>
    <name evidence="7" type="ORF">TCARB_1339</name>
</gene>
<keyword evidence="2" id="KW-0813">Transport</keyword>
<dbReference type="PROSITE" id="PS00211">
    <property type="entry name" value="ABC_TRANSPORTER_1"/>
    <property type="match status" value="1"/>
</dbReference>
<dbReference type="GO" id="GO:0016887">
    <property type="term" value="F:ATP hydrolysis activity"/>
    <property type="evidence" value="ECO:0007669"/>
    <property type="project" value="InterPro"/>
</dbReference>